<gene>
    <name evidence="1" type="ORF">KIM372_08250</name>
</gene>
<reference evidence="1 2" key="1">
    <citation type="journal article" date="2023" name="Microbiol. Spectr.">
        <title>Symbiosis of Carpenter Bees with Uncharacterized Lactic Acid Bacteria Showing NAD Auxotrophy.</title>
        <authorList>
            <person name="Kawasaki S."/>
            <person name="Ozawa K."/>
            <person name="Mori T."/>
            <person name="Yamamoto A."/>
            <person name="Ito M."/>
            <person name="Ohkuma M."/>
            <person name="Sakamoto M."/>
            <person name="Matsutani M."/>
        </authorList>
    </citation>
    <scope>NUCLEOTIDE SEQUENCE [LARGE SCALE GENOMIC DNA]</scope>
    <source>
        <strain evidence="1 2">Kim37-2</strain>
    </source>
</reference>
<dbReference type="EMBL" id="AP026798">
    <property type="protein sequence ID" value="BDR52918.1"/>
    <property type="molecule type" value="Genomic_DNA"/>
</dbReference>
<accession>A0ABM8B7Z0</accession>
<organism evidence="1 2">
    <name type="scientific">Bombiscardovia nodaiensis</name>
    <dbReference type="NCBI Taxonomy" id="2932181"/>
    <lineage>
        <taxon>Bacteria</taxon>
        <taxon>Bacillati</taxon>
        <taxon>Actinomycetota</taxon>
        <taxon>Actinomycetes</taxon>
        <taxon>Bifidobacteriales</taxon>
        <taxon>Bifidobacteriaceae</taxon>
        <taxon>Bombiscardovia</taxon>
    </lineage>
</organism>
<evidence type="ECO:0000313" key="1">
    <source>
        <dbReference type="EMBL" id="BDR52918.1"/>
    </source>
</evidence>
<dbReference type="Proteomes" id="UP001321766">
    <property type="component" value="Chromosome"/>
</dbReference>
<evidence type="ECO:0000313" key="2">
    <source>
        <dbReference type="Proteomes" id="UP001321766"/>
    </source>
</evidence>
<proteinExistence type="predicted"/>
<sequence length="320" mass="36714">MTNTETLNLVCTLQEPYKDAEITQISSAYDGRLVVLWRDSKGEQEECRVYEKSGDYQSMSFSAFPGPVDYVVPMPKNRWLGCVCRVPYEDGKPLPDGAWIISDRGQVLSTSNMGKALLCPVVAQDGTIWAPYWDEYEWRDDRVVDEESDYGKYTAGCTGMTVFDDHLKVIGRHDSPTFALEIYASHHDGRTFWYLSYGEWVIDSWGPKGQGQPMPANDDLQLVGAPFLIYKDRLARLGNIARDYERNRKPEGYVSLYRYPPSDNPATPTKVNIEDIRQTVLVYPDMRPVSMDDFISSWGNKFYLVDHSQHWYELEAFPDC</sequence>
<protein>
    <submittedName>
        <fullName evidence="1">Uncharacterized protein</fullName>
    </submittedName>
</protein>
<name>A0ABM8B7Z0_9BIFI</name>
<keyword evidence="2" id="KW-1185">Reference proteome</keyword>